<dbReference type="FunFam" id="2.60.40.10:FF:000032">
    <property type="entry name" value="palladin isoform X1"/>
    <property type="match status" value="1"/>
</dbReference>
<feature type="domain" description="FZ" evidence="6">
    <location>
        <begin position="235"/>
        <end position="378"/>
    </location>
</feature>
<dbReference type="InterPro" id="IPR036179">
    <property type="entry name" value="Ig-like_dom_sf"/>
</dbReference>
<dbReference type="GO" id="GO:0030424">
    <property type="term" value="C:axon"/>
    <property type="evidence" value="ECO:0007669"/>
    <property type="project" value="TreeGrafter"/>
</dbReference>
<evidence type="ECO:0000256" key="4">
    <source>
        <dbReference type="PROSITE-ProRule" id="PRU00090"/>
    </source>
</evidence>
<evidence type="ECO:0000259" key="6">
    <source>
        <dbReference type="PROSITE" id="PS50038"/>
    </source>
</evidence>
<dbReference type="SUPFAM" id="SSF48726">
    <property type="entry name" value="Immunoglobulin"/>
    <property type="match status" value="2"/>
</dbReference>
<dbReference type="InterPro" id="IPR007110">
    <property type="entry name" value="Ig-like_dom"/>
</dbReference>
<dbReference type="InterPro" id="IPR020067">
    <property type="entry name" value="Frizzled_dom"/>
</dbReference>
<dbReference type="Proteomes" id="UP001497623">
    <property type="component" value="Unassembled WGS sequence"/>
</dbReference>
<dbReference type="PANTHER" id="PTHR45080:SF8">
    <property type="entry name" value="IG-LIKE DOMAIN-CONTAINING PROTEIN"/>
    <property type="match status" value="1"/>
</dbReference>
<evidence type="ECO:0000259" key="7">
    <source>
        <dbReference type="PROSITE" id="PS50835"/>
    </source>
</evidence>
<proteinExistence type="predicted"/>
<dbReference type="InterPro" id="IPR036790">
    <property type="entry name" value="Frizzled_dom_sf"/>
</dbReference>
<dbReference type="Gene3D" id="2.60.40.10">
    <property type="entry name" value="Immunoglobulins"/>
    <property type="match status" value="2"/>
</dbReference>
<evidence type="ECO:0000256" key="5">
    <source>
        <dbReference type="SAM" id="SignalP"/>
    </source>
</evidence>
<dbReference type="CDD" id="cd00096">
    <property type="entry name" value="Ig"/>
    <property type="match status" value="1"/>
</dbReference>
<keyword evidence="9" id="KW-1185">Reference proteome</keyword>
<keyword evidence="2" id="KW-1015">Disulfide bond</keyword>
<evidence type="ECO:0000313" key="8">
    <source>
        <dbReference type="EMBL" id="CAL4093927.1"/>
    </source>
</evidence>
<gene>
    <name evidence="8" type="ORF">MNOR_LOCUS15012</name>
</gene>
<accession>A0AAV2QNU1</accession>
<evidence type="ECO:0000256" key="2">
    <source>
        <dbReference type="ARBA" id="ARBA00023157"/>
    </source>
</evidence>
<dbReference type="FunFam" id="1.10.2000.10:FF:000009">
    <property type="entry name" value="Muscle, skeletal, receptor tyrosine kinase"/>
    <property type="match status" value="1"/>
</dbReference>
<sequence length="381" mass="43265">MYIYIYMINWLICVWFCFAGFLESFEEAQPEVPDTTVLPDQEPLITHKPDNVTVVLGNPVNLLCKAEGMPEPKLVWHSRKTGKVYNDKSRGLSIGHEGLSWTSVGKEDEGWYRCTARNNAGTKHSPWVYLNVLAKTHISEYPGGYSINYGTQLLMQCVALGDPLPEIQWFRNGEPVLNGIEFIPFTSYARSVLTVNATSTANYTCSANNVLEGKQTTDERTFTVSVVHPVDTLRRPLGYCAPYSGRVCRKHLAGKGLVWYNITANDQGGWLNEHITKELWAEMIDNFREPCRSAAEQLLCRFAFPSCYLENGYQTGLPICKEDCIAVRNLFCVNEWLLVQRNKHESKVFKTREHFRLPECEILPNYGKGEKKNICSNIGLT</sequence>
<dbReference type="Gene3D" id="1.10.2000.10">
    <property type="entry name" value="Frizzled cysteine-rich domain"/>
    <property type="match status" value="1"/>
</dbReference>
<dbReference type="GO" id="GO:0005886">
    <property type="term" value="C:plasma membrane"/>
    <property type="evidence" value="ECO:0007669"/>
    <property type="project" value="TreeGrafter"/>
</dbReference>
<dbReference type="SMART" id="SM00409">
    <property type="entry name" value="IG"/>
    <property type="match status" value="2"/>
</dbReference>
<dbReference type="Pfam" id="PF13927">
    <property type="entry name" value="Ig_3"/>
    <property type="match status" value="2"/>
</dbReference>
<feature type="non-terminal residue" evidence="8">
    <location>
        <position position="381"/>
    </location>
</feature>
<keyword evidence="3" id="KW-0393">Immunoglobulin domain</keyword>
<dbReference type="SMART" id="SM00408">
    <property type="entry name" value="IGc2"/>
    <property type="match status" value="2"/>
</dbReference>
<dbReference type="PANTHER" id="PTHR45080">
    <property type="entry name" value="CONTACTIN 5"/>
    <property type="match status" value="1"/>
</dbReference>
<name>A0AAV2QNU1_MEGNR</name>
<dbReference type="InterPro" id="IPR050958">
    <property type="entry name" value="Cell_Adh-Cytoskel_Orgn"/>
</dbReference>
<dbReference type="PROSITE" id="PS50038">
    <property type="entry name" value="FZ"/>
    <property type="match status" value="1"/>
</dbReference>
<feature type="domain" description="Ig-like" evidence="7">
    <location>
        <begin position="126"/>
        <end position="223"/>
    </location>
</feature>
<feature type="signal peptide" evidence="5">
    <location>
        <begin position="1"/>
        <end position="19"/>
    </location>
</feature>
<dbReference type="EMBL" id="CAXKWB010009219">
    <property type="protein sequence ID" value="CAL4093927.1"/>
    <property type="molecule type" value="Genomic_DNA"/>
</dbReference>
<dbReference type="PROSITE" id="PS50835">
    <property type="entry name" value="IG_LIKE"/>
    <property type="match status" value="2"/>
</dbReference>
<feature type="chain" id="PRO_5043461113" evidence="5">
    <location>
        <begin position="20"/>
        <end position="381"/>
    </location>
</feature>
<dbReference type="InterPro" id="IPR013783">
    <property type="entry name" value="Ig-like_fold"/>
</dbReference>
<comment type="caution">
    <text evidence="8">The sequence shown here is derived from an EMBL/GenBank/DDBJ whole genome shotgun (WGS) entry which is preliminary data.</text>
</comment>
<dbReference type="InterPro" id="IPR003599">
    <property type="entry name" value="Ig_sub"/>
</dbReference>
<dbReference type="GO" id="GO:0050808">
    <property type="term" value="P:synapse organization"/>
    <property type="evidence" value="ECO:0007669"/>
    <property type="project" value="TreeGrafter"/>
</dbReference>
<evidence type="ECO:0000256" key="3">
    <source>
        <dbReference type="ARBA" id="ARBA00023319"/>
    </source>
</evidence>
<dbReference type="GO" id="GO:0008046">
    <property type="term" value="F:axon guidance receptor activity"/>
    <property type="evidence" value="ECO:0007669"/>
    <property type="project" value="TreeGrafter"/>
</dbReference>
<dbReference type="InterPro" id="IPR003598">
    <property type="entry name" value="Ig_sub2"/>
</dbReference>
<feature type="domain" description="Ig-like" evidence="7">
    <location>
        <begin position="43"/>
        <end position="119"/>
    </location>
</feature>
<dbReference type="Pfam" id="PF01392">
    <property type="entry name" value="Fz"/>
    <property type="match status" value="1"/>
</dbReference>
<dbReference type="GO" id="GO:0007156">
    <property type="term" value="P:homophilic cell adhesion via plasma membrane adhesion molecules"/>
    <property type="evidence" value="ECO:0007669"/>
    <property type="project" value="TreeGrafter"/>
</dbReference>
<comment type="caution">
    <text evidence="4">Lacks conserved residue(s) required for the propagation of feature annotation.</text>
</comment>
<evidence type="ECO:0000313" key="9">
    <source>
        <dbReference type="Proteomes" id="UP001497623"/>
    </source>
</evidence>
<evidence type="ECO:0000256" key="1">
    <source>
        <dbReference type="ARBA" id="ARBA00022729"/>
    </source>
</evidence>
<organism evidence="8 9">
    <name type="scientific">Meganyctiphanes norvegica</name>
    <name type="common">Northern krill</name>
    <name type="synonym">Thysanopoda norvegica</name>
    <dbReference type="NCBI Taxonomy" id="48144"/>
    <lineage>
        <taxon>Eukaryota</taxon>
        <taxon>Metazoa</taxon>
        <taxon>Ecdysozoa</taxon>
        <taxon>Arthropoda</taxon>
        <taxon>Crustacea</taxon>
        <taxon>Multicrustacea</taxon>
        <taxon>Malacostraca</taxon>
        <taxon>Eumalacostraca</taxon>
        <taxon>Eucarida</taxon>
        <taxon>Euphausiacea</taxon>
        <taxon>Euphausiidae</taxon>
        <taxon>Meganyctiphanes</taxon>
    </lineage>
</organism>
<dbReference type="GO" id="GO:0043025">
    <property type="term" value="C:neuronal cell body"/>
    <property type="evidence" value="ECO:0007669"/>
    <property type="project" value="TreeGrafter"/>
</dbReference>
<dbReference type="AlphaFoldDB" id="A0AAV2QNU1"/>
<protein>
    <submittedName>
        <fullName evidence="8">Uncharacterized protein</fullName>
    </submittedName>
</protein>
<keyword evidence="1 5" id="KW-0732">Signal</keyword>
<reference evidence="8 9" key="1">
    <citation type="submission" date="2024-05" db="EMBL/GenBank/DDBJ databases">
        <authorList>
            <person name="Wallberg A."/>
        </authorList>
    </citation>
    <scope>NUCLEOTIDE SEQUENCE [LARGE SCALE GENOMIC DNA]</scope>
</reference>